<dbReference type="Proteomes" id="UP000828941">
    <property type="component" value="Chromosome 1"/>
</dbReference>
<reference evidence="1 2" key="1">
    <citation type="journal article" date="2022" name="DNA Res.">
        <title>Chromosomal-level genome assembly of the orchid tree Bauhinia variegata (Leguminosae; Cercidoideae) supports the allotetraploid origin hypothesis of Bauhinia.</title>
        <authorList>
            <person name="Zhong Y."/>
            <person name="Chen Y."/>
            <person name="Zheng D."/>
            <person name="Pang J."/>
            <person name="Liu Y."/>
            <person name="Luo S."/>
            <person name="Meng S."/>
            <person name="Qian L."/>
            <person name="Wei D."/>
            <person name="Dai S."/>
            <person name="Zhou R."/>
        </authorList>
    </citation>
    <scope>NUCLEOTIDE SEQUENCE [LARGE SCALE GENOMIC DNA]</scope>
    <source>
        <strain evidence="1">BV-YZ2020</strain>
    </source>
</reference>
<sequence>MEAVWQRFQECDVSDKTAIKNKLREIASLTTLAICPPVEKVKRKSIMEGNEVKFIKSLKRDHSDIESSDSSHESLNDSTSSSSHSSIEETKRRKVPLMLEHFPQEIHEYIEDVIDVTADGNCGYRAIATLLGKGEESWAQVRLDLIKEIKTWHADYVQIFGSKERVQELVNSLYVDNLSFAPCDKWMTIPDMGYVIASRYNVVLVYLSISGSMTFLPLRGPPVSPSNQRLISIGFLPNSHFVPVFLKEGSPIPPVALQWRHFCSADAREWETPYTARMQVFKSLFPCEEKEHVTSQV</sequence>
<name>A0ACB9QA24_BAUVA</name>
<dbReference type="EMBL" id="CM039426">
    <property type="protein sequence ID" value="KAI4357667.1"/>
    <property type="molecule type" value="Genomic_DNA"/>
</dbReference>
<protein>
    <submittedName>
        <fullName evidence="1">Uncharacterized protein</fullName>
    </submittedName>
</protein>
<accession>A0ACB9QA24</accession>
<evidence type="ECO:0000313" key="2">
    <source>
        <dbReference type="Proteomes" id="UP000828941"/>
    </source>
</evidence>
<evidence type="ECO:0000313" key="1">
    <source>
        <dbReference type="EMBL" id="KAI4357667.1"/>
    </source>
</evidence>
<gene>
    <name evidence="1" type="ORF">L6164_001601</name>
</gene>
<comment type="caution">
    <text evidence="1">The sequence shown here is derived from an EMBL/GenBank/DDBJ whole genome shotgun (WGS) entry which is preliminary data.</text>
</comment>
<proteinExistence type="predicted"/>
<organism evidence="1 2">
    <name type="scientific">Bauhinia variegata</name>
    <name type="common">Purple orchid tree</name>
    <name type="synonym">Phanera variegata</name>
    <dbReference type="NCBI Taxonomy" id="167791"/>
    <lineage>
        <taxon>Eukaryota</taxon>
        <taxon>Viridiplantae</taxon>
        <taxon>Streptophyta</taxon>
        <taxon>Embryophyta</taxon>
        <taxon>Tracheophyta</taxon>
        <taxon>Spermatophyta</taxon>
        <taxon>Magnoliopsida</taxon>
        <taxon>eudicotyledons</taxon>
        <taxon>Gunneridae</taxon>
        <taxon>Pentapetalae</taxon>
        <taxon>rosids</taxon>
        <taxon>fabids</taxon>
        <taxon>Fabales</taxon>
        <taxon>Fabaceae</taxon>
        <taxon>Cercidoideae</taxon>
        <taxon>Cercideae</taxon>
        <taxon>Bauhiniinae</taxon>
        <taxon>Bauhinia</taxon>
    </lineage>
</organism>
<keyword evidence="2" id="KW-1185">Reference proteome</keyword>